<dbReference type="Proteomes" id="UP000178429">
    <property type="component" value="Unassembled WGS sequence"/>
</dbReference>
<dbReference type="PANTHER" id="PTHR43736">
    <property type="entry name" value="ADP-RIBOSE PYROPHOSPHATASE"/>
    <property type="match status" value="1"/>
</dbReference>
<evidence type="ECO:0000256" key="2">
    <source>
        <dbReference type="RuleBase" id="RU003476"/>
    </source>
</evidence>
<dbReference type="PROSITE" id="PS51462">
    <property type="entry name" value="NUDIX"/>
    <property type="match status" value="1"/>
</dbReference>
<sequence>MKSSSKAIVIYRKKILLIQRDNIPGLKEADKWSLPGGGLEPGENHKEALIRELKEEIDIVPKNITYLGNLSVFFFIKHAFFTVRLTPSEFKRVKLGNEGQELGWFRTRDIDKLDLTSGLMKYFKLYRKHLKEVIDERAATAPQQLGLTK</sequence>
<dbReference type="EMBL" id="MGHL01000019">
    <property type="protein sequence ID" value="OGM68740.1"/>
    <property type="molecule type" value="Genomic_DNA"/>
</dbReference>
<comment type="similarity">
    <text evidence="2">Belongs to the Nudix hydrolase family.</text>
</comment>
<protein>
    <recommendedName>
        <fullName evidence="3">Nudix hydrolase domain-containing protein</fullName>
    </recommendedName>
</protein>
<proteinExistence type="inferred from homology"/>
<gene>
    <name evidence="4" type="ORF">A2975_05580</name>
</gene>
<name>A0A1F8BXW8_9BACT</name>
<feature type="domain" description="Nudix hydrolase" evidence="3">
    <location>
        <begin position="1"/>
        <end position="128"/>
    </location>
</feature>
<dbReference type="PANTHER" id="PTHR43736:SF1">
    <property type="entry name" value="DIHYDRONEOPTERIN TRIPHOSPHATE DIPHOSPHATASE"/>
    <property type="match status" value="1"/>
</dbReference>
<dbReference type="InterPro" id="IPR000086">
    <property type="entry name" value="NUDIX_hydrolase_dom"/>
</dbReference>
<dbReference type="InterPro" id="IPR020084">
    <property type="entry name" value="NUDIX_hydrolase_CS"/>
</dbReference>
<dbReference type="SUPFAM" id="SSF55811">
    <property type="entry name" value="Nudix"/>
    <property type="match status" value="1"/>
</dbReference>
<evidence type="ECO:0000259" key="3">
    <source>
        <dbReference type="PROSITE" id="PS51462"/>
    </source>
</evidence>
<evidence type="ECO:0000256" key="1">
    <source>
        <dbReference type="ARBA" id="ARBA00022801"/>
    </source>
</evidence>
<organism evidence="4 5">
    <name type="scientific">Candidatus Woesebacteria bacterium RIFCSPLOWO2_01_FULL_44_14</name>
    <dbReference type="NCBI Taxonomy" id="1802525"/>
    <lineage>
        <taxon>Bacteria</taxon>
        <taxon>Candidatus Woeseibacteriota</taxon>
    </lineage>
</organism>
<dbReference type="PROSITE" id="PS00893">
    <property type="entry name" value="NUDIX_BOX"/>
    <property type="match status" value="1"/>
</dbReference>
<reference evidence="4 5" key="1">
    <citation type="journal article" date="2016" name="Nat. Commun.">
        <title>Thousands of microbial genomes shed light on interconnected biogeochemical processes in an aquifer system.</title>
        <authorList>
            <person name="Anantharaman K."/>
            <person name="Brown C.T."/>
            <person name="Hug L.A."/>
            <person name="Sharon I."/>
            <person name="Castelle C.J."/>
            <person name="Probst A.J."/>
            <person name="Thomas B.C."/>
            <person name="Singh A."/>
            <person name="Wilkins M.J."/>
            <person name="Karaoz U."/>
            <person name="Brodie E.L."/>
            <person name="Williams K.H."/>
            <person name="Hubbard S.S."/>
            <person name="Banfield J.F."/>
        </authorList>
    </citation>
    <scope>NUCLEOTIDE SEQUENCE [LARGE SCALE GENOMIC DNA]</scope>
</reference>
<comment type="caution">
    <text evidence="4">The sequence shown here is derived from an EMBL/GenBank/DDBJ whole genome shotgun (WGS) entry which is preliminary data.</text>
</comment>
<accession>A0A1F8BXW8</accession>
<dbReference type="Gene3D" id="3.90.79.10">
    <property type="entry name" value="Nucleoside Triphosphate Pyrophosphohydrolase"/>
    <property type="match status" value="1"/>
</dbReference>
<dbReference type="InterPro" id="IPR015797">
    <property type="entry name" value="NUDIX_hydrolase-like_dom_sf"/>
</dbReference>
<dbReference type="Pfam" id="PF00293">
    <property type="entry name" value="NUDIX"/>
    <property type="match status" value="1"/>
</dbReference>
<dbReference type="InterPro" id="IPR020476">
    <property type="entry name" value="Nudix_hydrolase"/>
</dbReference>
<evidence type="ECO:0000313" key="5">
    <source>
        <dbReference type="Proteomes" id="UP000178429"/>
    </source>
</evidence>
<evidence type="ECO:0000313" key="4">
    <source>
        <dbReference type="EMBL" id="OGM68740.1"/>
    </source>
</evidence>
<dbReference type="STRING" id="1802525.A2975_05580"/>
<dbReference type="PRINTS" id="PR00502">
    <property type="entry name" value="NUDIXFAMILY"/>
</dbReference>
<dbReference type="GO" id="GO:0016787">
    <property type="term" value="F:hydrolase activity"/>
    <property type="evidence" value="ECO:0007669"/>
    <property type="project" value="UniProtKB-KW"/>
</dbReference>
<keyword evidence="1 2" id="KW-0378">Hydrolase</keyword>
<dbReference type="AlphaFoldDB" id="A0A1F8BXW8"/>